<gene>
    <name evidence="3" type="ORF">BDW42DRAFT_141541</name>
</gene>
<dbReference type="EMBL" id="KZ559503">
    <property type="protein sequence ID" value="PLN85598.1"/>
    <property type="molecule type" value="Genomic_DNA"/>
</dbReference>
<accession>A0A2J5I6K0</accession>
<organism evidence="3 4">
    <name type="scientific">Aspergillus taichungensis</name>
    <dbReference type="NCBI Taxonomy" id="482145"/>
    <lineage>
        <taxon>Eukaryota</taxon>
        <taxon>Fungi</taxon>
        <taxon>Dikarya</taxon>
        <taxon>Ascomycota</taxon>
        <taxon>Pezizomycotina</taxon>
        <taxon>Eurotiomycetes</taxon>
        <taxon>Eurotiomycetidae</taxon>
        <taxon>Eurotiales</taxon>
        <taxon>Aspergillaceae</taxon>
        <taxon>Aspergillus</taxon>
        <taxon>Aspergillus subgen. Circumdati</taxon>
    </lineage>
</organism>
<dbReference type="AlphaFoldDB" id="A0A2J5I6K0"/>
<evidence type="ECO:0000313" key="3">
    <source>
        <dbReference type="EMBL" id="PLN85598.1"/>
    </source>
</evidence>
<reference evidence="4" key="1">
    <citation type="submission" date="2017-12" db="EMBL/GenBank/DDBJ databases">
        <authorList>
            <consortium name="DOE Joint Genome Institute"/>
            <person name="Mondo S.J."/>
            <person name="Kjaerbolling I."/>
            <person name="Vesth T.C."/>
            <person name="Frisvad J.C."/>
            <person name="Nybo J.L."/>
            <person name="Theobald S."/>
            <person name="Kuo A."/>
            <person name="Bowyer P."/>
            <person name="Matsuda Y."/>
            <person name="Lyhne E.K."/>
            <person name="Kogle M.E."/>
            <person name="Clum A."/>
            <person name="Lipzen A."/>
            <person name="Salamov A."/>
            <person name="Ngan C.Y."/>
            <person name="Daum C."/>
            <person name="Chiniquy J."/>
            <person name="Barry K."/>
            <person name="LaButti K."/>
            <person name="Haridas S."/>
            <person name="Simmons B.A."/>
            <person name="Magnuson J.K."/>
            <person name="Mortensen U.H."/>
            <person name="Larsen T.O."/>
            <person name="Grigoriev I.V."/>
            <person name="Baker S.E."/>
            <person name="Andersen M.R."/>
            <person name="Nordberg H.P."/>
            <person name="Cantor M.N."/>
            <person name="Hua S.X."/>
        </authorList>
    </citation>
    <scope>NUCLEOTIDE SEQUENCE [LARGE SCALE GENOMIC DNA]</scope>
    <source>
        <strain evidence="4">IBT 19404</strain>
    </source>
</reference>
<feature type="signal peptide" evidence="2">
    <location>
        <begin position="1"/>
        <end position="16"/>
    </location>
</feature>
<evidence type="ECO:0000256" key="2">
    <source>
        <dbReference type="SAM" id="SignalP"/>
    </source>
</evidence>
<name>A0A2J5I6K0_9EURO</name>
<dbReference type="Proteomes" id="UP000235023">
    <property type="component" value="Unassembled WGS sequence"/>
</dbReference>
<feature type="chain" id="PRO_5014427947" description="Secreted protein" evidence="2">
    <location>
        <begin position="17"/>
        <end position="96"/>
    </location>
</feature>
<sequence length="96" mass="10725">MLPFHWILRVIEVILALLYLSAFRNNCSCSGSDSMTMVFERHDPWGLEPVLYFQTGTYNCPPSSIAQIPPCDRSKNTSKPVTTKSKDNGGVTHGHL</sequence>
<keyword evidence="2" id="KW-0732">Signal</keyword>
<evidence type="ECO:0008006" key="5">
    <source>
        <dbReference type="Google" id="ProtNLM"/>
    </source>
</evidence>
<evidence type="ECO:0000313" key="4">
    <source>
        <dbReference type="Proteomes" id="UP000235023"/>
    </source>
</evidence>
<feature type="region of interest" description="Disordered" evidence="1">
    <location>
        <begin position="69"/>
        <end position="96"/>
    </location>
</feature>
<evidence type="ECO:0000256" key="1">
    <source>
        <dbReference type="SAM" id="MobiDB-lite"/>
    </source>
</evidence>
<proteinExistence type="predicted"/>
<protein>
    <recommendedName>
        <fullName evidence="5">Secreted protein</fullName>
    </recommendedName>
</protein>
<keyword evidence="4" id="KW-1185">Reference proteome</keyword>